<dbReference type="PANTHER" id="PTHR11560">
    <property type="entry name" value="39S RIBOSOMAL PROTEIN L10, MITOCHONDRIAL"/>
    <property type="match status" value="1"/>
</dbReference>
<gene>
    <name evidence="4" type="ORF">M6B38_322855</name>
</gene>
<dbReference type="InterPro" id="IPR043141">
    <property type="entry name" value="Ribosomal_uL10-like_sf"/>
</dbReference>
<dbReference type="Proteomes" id="UP001140949">
    <property type="component" value="Unassembled WGS sequence"/>
</dbReference>
<dbReference type="Pfam" id="PF00466">
    <property type="entry name" value="Ribosomal_L10"/>
    <property type="match status" value="1"/>
</dbReference>
<reference evidence="4" key="2">
    <citation type="submission" date="2023-04" db="EMBL/GenBank/DDBJ databases">
        <authorList>
            <person name="Bruccoleri R.E."/>
            <person name="Oakeley E.J."/>
            <person name="Faust A.-M."/>
            <person name="Dessus-Babus S."/>
            <person name="Altorfer M."/>
            <person name="Burckhardt D."/>
            <person name="Oertli M."/>
            <person name="Naumann U."/>
            <person name="Petersen F."/>
            <person name="Wong J."/>
        </authorList>
    </citation>
    <scope>NUCLEOTIDE SEQUENCE</scope>
    <source>
        <strain evidence="4">GSM-AAB239-AS_SAM_17_03QT</strain>
        <tissue evidence="4">Leaf</tissue>
    </source>
</reference>
<organism evidence="4 5">
    <name type="scientific">Iris pallida</name>
    <name type="common">Sweet iris</name>
    <dbReference type="NCBI Taxonomy" id="29817"/>
    <lineage>
        <taxon>Eukaryota</taxon>
        <taxon>Viridiplantae</taxon>
        <taxon>Streptophyta</taxon>
        <taxon>Embryophyta</taxon>
        <taxon>Tracheophyta</taxon>
        <taxon>Spermatophyta</taxon>
        <taxon>Magnoliopsida</taxon>
        <taxon>Liliopsida</taxon>
        <taxon>Asparagales</taxon>
        <taxon>Iridaceae</taxon>
        <taxon>Iridoideae</taxon>
        <taxon>Irideae</taxon>
        <taxon>Iris</taxon>
    </lineage>
</organism>
<keyword evidence="3" id="KW-0687">Ribonucleoprotein</keyword>
<dbReference type="Gene3D" id="3.30.70.1730">
    <property type="match status" value="1"/>
</dbReference>
<reference evidence="4" key="1">
    <citation type="journal article" date="2023" name="GigaByte">
        <title>Genome assembly of the bearded iris, Iris pallida Lam.</title>
        <authorList>
            <person name="Bruccoleri R.E."/>
            <person name="Oakeley E.J."/>
            <person name="Faust A.M.E."/>
            <person name="Altorfer M."/>
            <person name="Dessus-Babus S."/>
            <person name="Burckhardt D."/>
            <person name="Oertli M."/>
            <person name="Naumann U."/>
            <person name="Petersen F."/>
            <person name="Wong J."/>
        </authorList>
    </citation>
    <scope>NUCLEOTIDE SEQUENCE</scope>
    <source>
        <strain evidence="4">GSM-AAB239-AS_SAM_17_03QT</strain>
    </source>
</reference>
<dbReference type="CDD" id="cd05797">
    <property type="entry name" value="Ribosomal_L10"/>
    <property type="match status" value="1"/>
</dbReference>
<dbReference type="EMBL" id="JANAVB010011199">
    <property type="protein sequence ID" value="KAJ6837773.1"/>
    <property type="molecule type" value="Genomic_DNA"/>
</dbReference>
<dbReference type="AlphaFoldDB" id="A0AAX6HAA5"/>
<dbReference type="GO" id="GO:1990904">
    <property type="term" value="C:ribonucleoprotein complex"/>
    <property type="evidence" value="ECO:0007669"/>
    <property type="project" value="UniProtKB-KW"/>
</dbReference>
<dbReference type="SUPFAM" id="SSF160369">
    <property type="entry name" value="Ribosomal protein L10-like"/>
    <property type="match status" value="1"/>
</dbReference>
<comment type="similarity">
    <text evidence="1">Belongs to the universal ribosomal protein uL10 family.</text>
</comment>
<evidence type="ECO:0000256" key="1">
    <source>
        <dbReference type="ARBA" id="ARBA00008889"/>
    </source>
</evidence>
<protein>
    <submittedName>
        <fullName evidence="4">50S ribosomal protein L10, chloroplastic</fullName>
    </submittedName>
</protein>
<accession>A0AAX6HAA5</accession>
<keyword evidence="5" id="KW-1185">Reference proteome</keyword>
<dbReference type="InterPro" id="IPR047865">
    <property type="entry name" value="Ribosomal_uL10_bac_type"/>
</dbReference>
<evidence type="ECO:0000256" key="2">
    <source>
        <dbReference type="ARBA" id="ARBA00022980"/>
    </source>
</evidence>
<proteinExistence type="inferred from homology"/>
<dbReference type="InterPro" id="IPR001790">
    <property type="entry name" value="Ribosomal_uL10"/>
</dbReference>
<dbReference type="GO" id="GO:0005840">
    <property type="term" value="C:ribosome"/>
    <property type="evidence" value="ECO:0007669"/>
    <property type="project" value="UniProtKB-KW"/>
</dbReference>
<comment type="caution">
    <text evidence="4">The sequence shown here is derived from an EMBL/GenBank/DDBJ whole genome shotgun (WGS) entry which is preliminary data.</text>
</comment>
<evidence type="ECO:0000256" key="3">
    <source>
        <dbReference type="ARBA" id="ARBA00023274"/>
    </source>
</evidence>
<keyword evidence="2 4" id="KW-0689">Ribosomal protein</keyword>
<name>A0AAX6HAA5_IRIPA</name>
<sequence length="169" mass="18570">MSSRRPIVSLAKQQALRRELENCHLVAGIYCTGLSIRQLNELLGSLPETSSRLIVAKNSLMEKAVDGTKWEPLKFCAKGMNAWLFVHGDGDNVPRALKPCQDLQKKWGAGLNDFRGAVFEGKVYGAEDLRELETMPTRMEVFTHLLGSMQAPAATLVGILQEKDTLGGA</sequence>
<evidence type="ECO:0000313" key="4">
    <source>
        <dbReference type="EMBL" id="KAJ6837773.1"/>
    </source>
</evidence>
<evidence type="ECO:0000313" key="5">
    <source>
        <dbReference type="Proteomes" id="UP001140949"/>
    </source>
</evidence>